<proteinExistence type="predicted"/>
<evidence type="ECO:0000313" key="1">
    <source>
        <dbReference type="EMBL" id="SDZ01605.1"/>
    </source>
</evidence>
<dbReference type="Proteomes" id="UP000199663">
    <property type="component" value="Unassembled WGS sequence"/>
</dbReference>
<evidence type="ECO:0008006" key="3">
    <source>
        <dbReference type="Google" id="ProtNLM"/>
    </source>
</evidence>
<organism evidence="1 2">
    <name type="scientific">Rhodonellum ikkaensis</name>
    <dbReference type="NCBI Taxonomy" id="336829"/>
    <lineage>
        <taxon>Bacteria</taxon>
        <taxon>Pseudomonadati</taxon>
        <taxon>Bacteroidota</taxon>
        <taxon>Cytophagia</taxon>
        <taxon>Cytophagales</taxon>
        <taxon>Cytophagaceae</taxon>
        <taxon>Rhodonellum</taxon>
    </lineage>
</organism>
<sequence length="215" mass="24613">MKEKVFLLILFLFQSIPSLWGQEKISNSFEERGGNSFMFGVDFQGYQPLFLGHNFLAKSYRHHPGFLIDSRMGIQDFVGVGLSLGKNVSKVEEFEILGNDFELARFRQSSVYIYYQHLIGRRMNVEPRIGYGLLSIKHSGPDDFYRLRFEQFLSGVNVNLGANSAKSLIFHGGIQYALLSGADIVINPEDKKYITKSNGLQFSFGMRLEFHGFWK</sequence>
<dbReference type="EMBL" id="FNQC01000004">
    <property type="protein sequence ID" value="SDZ01605.1"/>
    <property type="molecule type" value="Genomic_DNA"/>
</dbReference>
<accession>A0A1H3PL78</accession>
<gene>
    <name evidence="1" type="ORF">SAMN05444412_104318</name>
</gene>
<keyword evidence="2" id="KW-1185">Reference proteome</keyword>
<name>A0A1H3PL78_9BACT</name>
<protein>
    <recommendedName>
        <fullName evidence="3">Outer membrane protein beta-barrel domain-containing protein</fullName>
    </recommendedName>
</protein>
<comment type="caution">
    <text evidence="1">The sequence shown here is derived from an EMBL/GenBank/DDBJ whole genome shotgun (WGS) entry which is preliminary data.</text>
</comment>
<reference evidence="1 2" key="1">
    <citation type="submission" date="2016-10" db="EMBL/GenBank/DDBJ databases">
        <authorList>
            <person name="Varghese N."/>
            <person name="Submissions S."/>
        </authorList>
    </citation>
    <scope>NUCLEOTIDE SEQUENCE [LARGE SCALE GENOMIC DNA]</scope>
    <source>
        <strain evidence="1 2">DSM 17997</strain>
    </source>
</reference>
<dbReference type="RefSeq" id="WP_019597885.1">
    <property type="nucleotide sequence ID" value="NZ_FNQC01000004.1"/>
</dbReference>
<evidence type="ECO:0000313" key="2">
    <source>
        <dbReference type="Proteomes" id="UP000199663"/>
    </source>
</evidence>